<dbReference type="Proteomes" id="UP000232003">
    <property type="component" value="Chromosome"/>
</dbReference>
<organism evidence="1 2">
    <name type="scientific">Nostoc flagelliforme CCNUN1</name>
    <dbReference type="NCBI Taxonomy" id="2038116"/>
    <lineage>
        <taxon>Bacteria</taxon>
        <taxon>Bacillati</taxon>
        <taxon>Cyanobacteriota</taxon>
        <taxon>Cyanophyceae</taxon>
        <taxon>Nostocales</taxon>
        <taxon>Nostocaceae</taxon>
        <taxon>Nostoc</taxon>
    </lineage>
</organism>
<sequence>MSKARTRAIETLLNPPKFSPPFTLVFEKGGVRWGIGMA</sequence>
<protein>
    <submittedName>
        <fullName evidence="1">Uncharacterized protein</fullName>
    </submittedName>
</protein>
<name>A0A2K8SRL7_9NOSO</name>
<dbReference type="EMBL" id="CP024785">
    <property type="protein sequence ID" value="AUB38109.1"/>
    <property type="molecule type" value="Genomic_DNA"/>
</dbReference>
<accession>A0A2K8SRL7</accession>
<evidence type="ECO:0000313" key="2">
    <source>
        <dbReference type="Proteomes" id="UP000232003"/>
    </source>
</evidence>
<evidence type="ECO:0000313" key="1">
    <source>
        <dbReference type="EMBL" id="AUB38109.1"/>
    </source>
</evidence>
<dbReference type="KEGG" id="nfl:COO91_04072"/>
<reference evidence="1 2" key="1">
    <citation type="submission" date="2017-11" db="EMBL/GenBank/DDBJ databases">
        <title>Complete genome of a free-living desiccation-tolerant cyanobacterium and its photosynthetic adaptation to extreme terrestrial habitat.</title>
        <authorList>
            <person name="Shang J."/>
        </authorList>
    </citation>
    <scope>NUCLEOTIDE SEQUENCE [LARGE SCALE GENOMIC DNA]</scope>
    <source>
        <strain evidence="1 2">CCNUN1</strain>
    </source>
</reference>
<gene>
    <name evidence="1" type="ORF">COO91_04072</name>
</gene>
<proteinExistence type="predicted"/>
<dbReference type="AlphaFoldDB" id="A0A2K8SRL7"/>
<keyword evidence="2" id="KW-1185">Reference proteome</keyword>